<dbReference type="Proteomes" id="UP000824890">
    <property type="component" value="Unassembled WGS sequence"/>
</dbReference>
<dbReference type="SUPFAM" id="SSF81383">
    <property type="entry name" value="F-box domain"/>
    <property type="match status" value="1"/>
</dbReference>
<evidence type="ECO:0000313" key="2">
    <source>
        <dbReference type="EMBL" id="KAH0851040.1"/>
    </source>
</evidence>
<evidence type="ECO:0000313" key="3">
    <source>
        <dbReference type="EMBL" id="KAH0936593.1"/>
    </source>
</evidence>
<dbReference type="Pfam" id="PF08268">
    <property type="entry name" value="FBA_3"/>
    <property type="match status" value="2"/>
</dbReference>
<dbReference type="PANTHER" id="PTHR31111">
    <property type="entry name" value="BNAA05G37150D PROTEIN-RELATED"/>
    <property type="match status" value="1"/>
</dbReference>
<evidence type="ECO:0000259" key="1">
    <source>
        <dbReference type="SMART" id="SM00256"/>
    </source>
</evidence>
<comment type="caution">
    <text evidence="3">The sequence shown here is derived from an EMBL/GenBank/DDBJ whole genome shotgun (WGS) entry which is preliminary data.</text>
</comment>
<keyword evidence="4" id="KW-1185">Reference proteome</keyword>
<dbReference type="InterPro" id="IPR001810">
    <property type="entry name" value="F-box_dom"/>
</dbReference>
<reference evidence="3 4" key="1">
    <citation type="submission" date="2021-05" db="EMBL/GenBank/DDBJ databases">
        <title>Genome Assembly of Synthetic Allotetraploid Brassica napus Reveals Homoeologous Exchanges between Subgenomes.</title>
        <authorList>
            <person name="Davis J.T."/>
        </authorList>
    </citation>
    <scope>NUCLEOTIDE SEQUENCE [LARGE SCALE GENOMIC DNA]</scope>
    <source>
        <strain evidence="4">cv. Da-Ae</strain>
        <tissue evidence="3">Seedling</tissue>
    </source>
</reference>
<feature type="domain" description="F-box" evidence="1">
    <location>
        <begin position="33"/>
        <end position="73"/>
    </location>
</feature>
<proteinExistence type="predicted"/>
<dbReference type="SMART" id="SM00256">
    <property type="entry name" value="FBOX"/>
    <property type="match status" value="1"/>
</dbReference>
<feature type="non-terminal residue" evidence="3">
    <location>
        <position position="1"/>
    </location>
</feature>
<dbReference type="InterPro" id="IPR013187">
    <property type="entry name" value="F-box-assoc_dom_typ3"/>
</dbReference>
<dbReference type="NCBIfam" id="TIGR01640">
    <property type="entry name" value="F_box_assoc_1"/>
    <property type="match status" value="2"/>
</dbReference>
<dbReference type="EMBL" id="JAGKQM010001867">
    <property type="protein sequence ID" value="KAH0851040.1"/>
    <property type="molecule type" value="Genomic_DNA"/>
</dbReference>
<organism evidence="3 4">
    <name type="scientific">Brassica napus</name>
    <name type="common">Rape</name>
    <dbReference type="NCBI Taxonomy" id="3708"/>
    <lineage>
        <taxon>Eukaryota</taxon>
        <taxon>Viridiplantae</taxon>
        <taxon>Streptophyta</taxon>
        <taxon>Embryophyta</taxon>
        <taxon>Tracheophyta</taxon>
        <taxon>Spermatophyta</taxon>
        <taxon>Magnoliopsida</taxon>
        <taxon>eudicotyledons</taxon>
        <taxon>Gunneridae</taxon>
        <taxon>Pentapetalae</taxon>
        <taxon>rosids</taxon>
        <taxon>malvids</taxon>
        <taxon>Brassicales</taxon>
        <taxon>Brassicaceae</taxon>
        <taxon>Brassiceae</taxon>
        <taxon>Brassica</taxon>
    </lineage>
</organism>
<dbReference type="EMBL" id="JAGKQM010000002">
    <property type="protein sequence ID" value="KAH0936593.1"/>
    <property type="molecule type" value="Genomic_DNA"/>
</dbReference>
<name>A0ABQ8E6V1_BRANA</name>
<accession>A0ABQ8E6V1</accession>
<dbReference type="Pfam" id="PF00646">
    <property type="entry name" value="F-box"/>
    <property type="match status" value="1"/>
</dbReference>
<evidence type="ECO:0000313" key="4">
    <source>
        <dbReference type="Proteomes" id="UP000824890"/>
    </source>
</evidence>
<protein>
    <recommendedName>
        <fullName evidence="1">F-box domain-containing protein</fullName>
    </recommendedName>
</protein>
<dbReference type="PANTHER" id="PTHR31111:SF99">
    <property type="entry name" value="F-BOX PROTEIN DOR"/>
    <property type="match status" value="1"/>
</dbReference>
<sequence>GSTMTKPRQKLLEDRQTILGRRRLYADENSLPISTDLIYEIFLRLSPKCIGKCRCVSKLWSSIVDRQEFTDLFLKQSSARPQLLFACEIGCKVYFFSSTQPQNPEEYTPPITASYHMSLHLNHAYQIHSPIRGLVCTRGFSGGLKGRKRPEMVRVICNPRTRQSFTLPRMNTRKGCEVRSFFGYDPVEKQFKVLSMTLSHGKDDAMHQVLTLETGKLLWRRIECDVRTSLSEKFMSFIKVTETFSGKATLINYKGKLASLAPKGSYFFGRENTSLEMWVLDDLEKKEWSKHSYKLPPQWENVVSESIICVGVTGSNEIVFSDDTLSDLFYVFYYSLEKETIREVEIQGMEEFLKQRVEIQGTRVSEM</sequence>
<gene>
    <name evidence="3" type="ORF">HID58_004054</name>
    <name evidence="2" type="ORF">HID58_091155</name>
</gene>
<dbReference type="InterPro" id="IPR036047">
    <property type="entry name" value="F-box-like_dom_sf"/>
</dbReference>
<dbReference type="InterPro" id="IPR017451">
    <property type="entry name" value="F-box-assoc_interact_dom"/>
</dbReference>